<comment type="caution">
    <text evidence="1">The sequence shown here is derived from an EMBL/GenBank/DDBJ whole genome shotgun (WGS) entry which is preliminary data.</text>
</comment>
<keyword evidence="2" id="KW-1185">Reference proteome</keyword>
<organism evidence="1 2">
    <name type="scientific">Ralstonia psammae</name>
    <dbReference type="NCBI Taxonomy" id="3058598"/>
    <lineage>
        <taxon>Bacteria</taxon>
        <taxon>Pseudomonadati</taxon>
        <taxon>Pseudomonadota</taxon>
        <taxon>Betaproteobacteria</taxon>
        <taxon>Burkholderiales</taxon>
        <taxon>Burkholderiaceae</taxon>
        <taxon>Ralstonia</taxon>
    </lineage>
</organism>
<reference evidence="1 2" key="1">
    <citation type="submission" date="2023-07" db="EMBL/GenBank/DDBJ databases">
        <authorList>
            <person name="Peeters C."/>
        </authorList>
    </citation>
    <scope>NUCLEOTIDE SEQUENCE [LARGE SCALE GENOMIC DNA]</scope>
    <source>
        <strain evidence="1 2">LMG 19083</strain>
    </source>
</reference>
<dbReference type="Proteomes" id="UP001189813">
    <property type="component" value="Unassembled WGS sequence"/>
</dbReference>
<accession>A0ABN9JET0</accession>
<gene>
    <name evidence="1" type="ORF">LMG19083_04964</name>
</gene>
<sequence>MSHIGRMRSAAQPKDLGAVEFEGLERLRVSECNGELLEVDPKTEFWVLRCGYDYFQGHTFISHADPSANRIRQGGQL</sequence>
<protein>
    <submittedName>
        <fullName evidence="1">Uncharacterized protein</fullName>
    </submittedName>
</protein>
<dbReference type="EMBL" id="CATZBU010000029">
    <property type="protein sequence ID" value="CAJ0809564.1"/>
    <property type="molecule type" value="Genomic_DNA"/>
</dbReference>
<name>A0ABN9JET0_9RALS</name>
<evidence type="ECO:0000313" key="1">
    <source>
        <dbReference type="EMBL" id="CAJ0809564.1"/>
    </source>
</evidence>
<proteinExistence type="predicted"/>
<evidence type="ECO:0000313" key="2">
    <source>
        <dbReference type="Proteomes" id="UP001189813"/>
    </source>
</evidence>